<dbReference type="OrthoDB" id="185373at2759"/>
<sequence length="211" mass="23365">MPQKFATDVLSFPFTPRAYALLLHSLLARLLDDFKLPIVLLEPNSRIPEIVRAIAVTANRDEPPSGALEDVLHFCCTGSRPNSLEMAILGFRLWIDRGLCPSLRTCNLLVSCLEKANCADDAHKVFDKMSEYLSPNVYSYTPLIDVFCKGNSLEMAMKLFSELENSGIAPSVVTYNVLIDGLCKRGSMEDAFALKCKMISNSLKPDSLLTV</sequence>
<dbReference type="PANTHER" id="PTHR47933">
    <property type="entry name" value="PENTATRICOPEPTIDE REPEAT-CONTAINING PROTEIN 1, MITOCHONDRIAL"/>
    <property type="match status" value="1"/>
</dbReference>
<keyword evidence="3" id="KW-0808">Transferase</keyword>
<evidence type="ECO:0000256" key="1">
    <source>
        <dbReference type="ARBA" id="ARBA00022737"/>
    </source>
</evidence>
<evidence type="ECO:0000313" key="3">
    <source>
        <dbReference type="EMBL" id="PKA51876.1"/>
    </source>
</evidence>
<keyword evidence="1" id="KW-0677">Repeat</keyword>
<dbReference type="InterPro" id="IPR051240">
    <property type="entry name" value="Mito_RNA-Proc/Resp"/>
</dbReference>
<evidence type="ECO:0000256" key="2">
    <source>
        <dbReference type="PROSITE-ProRule" id="PRU00708"/>
    </source>
</evidence>
<dbReference type="Gene3D" id="1.25.40.10">
    <property type="entry name" value="Tetratricopeptide repeat domain"/>
    <property type="match status" value="1"/>
</dbReference>
<keyword evidence="4" id="KW-1185">Reference proteome</keyword>
<dbReference type="NCBIfam" id="TIGR00756">
    <property type="entry name" value="PPR"/>
    <property type="match status" value="3"/>
</dbReference>
<dbReference type="AlphaFoldDB" id="A0A2I0A8L3"/>
<feature type="repeat" description="PPR" evidence="2">
    <location>
        <begin position="171"/>
        <end position="205"/>
    </location>
</feature>
<dbReference type="Pfam" id="PF01535">
    <property type="entry name" value="PPR"/>
    <property type="match status" value="1"/>
</dbReference>
<reference evidence="3 4" key="1">
    <citation type="journal article" date="2017" name="Nature">
        <title>The Apostasia genome and the evolution of orchids.</title>
        <authorList>
            <person name="Zhang G.Q."/>
            <person name="Liu K.W."/>
            <person name="Li Z."/>
            <person name="Lohaus R."/>
            <person name="Hsiao Y.Y."/>
            <person name="Niu S.C."/>
            <person name="Wang J.Y."/>
            <person name="Lin Y.C."/>
            <person name="Xu Q."/>
            <person name="Chen L.J."/>
            <person name="Yoshida K."/>
            <person name="Fujiwara S."/>
            <person name="Wang Z.W."/>
            <person name="Zhang Y.Q."/>
            <person name="Mitsuda N."/>
            <person name="Wang M."/>
            <person name="Liu G.H."/>
            <person name="Pecoraro L."/>
            <person name="Huang H.X."/>
            <person name="Xiao X.J."/>
            <person name="Lin M."/>
            <person name="Wu X.Y."/>
            <person name="Wu W.L."/>
            <person name="Chen Y.Y."/>
            <person name="Chang S.B."/>
            <person name="Sakamoto S."/>
            <person name="Ohme-Takagi M."/>
            <person name="Yagi M."/>
            <person name="Zeng S.J."/>
            <person name="Shen C.Y."/>
            <person name="Yeh C.M."/>
            <person name="Luo Y.B."/>
            <person name="Tsai W.C."/>
            <person name="Van de Peer Y."/>
            <person name="Liu Z.J."/>
        </authorList>
    </citation>
    <scope>NUCLEOTIDE SEQUENCE [LARGE SCALE GENOMIC DNA]</scope>
    <source>
        <strain evidence="4">cv. Shenzhen</strain>
        <tissue evidence="3">Stem</tissue>
    </source>
</reference>
<gene>
    <name evidence="3" type="ORF">AXF42_Ash008105</name>
</gene>
<dbReference type="EC" id="2.1.1.204" evidence="3"/>
<dbReference type="PROSITE" id="PS51375">
    <property type="entry name" value="PPR"/>
    <property type="match status" value="2"/>
</dbReference>
<dbReference type="InterPro" id="IPR002885">
    <property type="entry name" value="PPR_rpt"/>
</dbReference>
<evidence type="ECO:0000313" key="4">
    <source>
        <dbReference type="Proteomes" id="UP000236161"/>
    </source>
</evidence>
<dbReference type="Proteomes" id="UP000236161">
    <property type="component" value="Unassembled WGS sequence"/>
</dbReference>
<dbReference type="InterPro" id="IPR011990">
    <property type="entry name" value="TPR-like_helical_dom_sf"/>
</dbReference>
<name>A0A2I0A8L3_9ASPA</name>
<feature type="repeat" description="PPR" evidence="2">
    <location>
        <begin position="136"/>
        <end position="170"/>
    </location>
</feature>
<dbReference type="GO" id="GO:0003729">
    <property type="term" value="F:mRNA binding"/>
    <property type="evidence" value="ECO:0007669"/>
    <property type="project" value="TreeGrafter"/>
</dbReference>
<accession>A0A2I0A8L3</accession>
<protein>
    <submittedName>
        <fullName evidence="3">Pentatricopeptide repeat-containing protein</fullName>
        <ecNumber evidence="3">2.1.1.204</ecNumber>
    </submittedName>
</protein>
<proteinExistence type="predicted"/>
<dbReference type="GO" id="GO:0032259">
    <property type="term" value="P:methylation"/>
    <property type="evidence" value="ECO:0007669"/>
    <property type="project" value="UniProtKB-KW"/>
</dbReference>
<dbReference type="Pfam" id="PF13041">
    <property type="entry name" value="PPR_2"/>
    <property type="match status" value="1"/>
</dbReference>
<dbReference type="EMBL" id="KZ452012">
    <property type="protein sequence ID" value="PKA51876.1"/>
    <property type="molecule type" value="Genomic_DNA"/>
</dbReference>
<keyword evidence="3" id="KW-0489">Methyltransferase</keyword>
<dbReference type="PANTHER" id="PTHR47933:SF45">
    <property type="entry name" value="PENTACOTRIPEPTIDE-REPEAT REGION OF PRORP DOMAIN-CONTAINING PROTEIN"/>
    <property type="match status" value="1"/>
</dbReference>
<organism evidence="3 4">
    <name type="scientific">Apostasia shenzhenica</name>
    <dbReference type="NCBI Taxonomy" id="1088818"/>
    <lineage>
        <taxon>Eukaryota</taxon>
        <taxon>Viridiplantae</taxon>
        <taxon>Streptophyta</taxon>
        <taxon>Embryophyta</taxon>
        <taxon>Tracheophyta</taxon>
        <taxon>Spermatophyta</taxon>
        <taxon>Magnoliopsida</taxon>
        <taxon>Liliopsida</taxon>
        <taxon>Asparagales</taxon>
        <taxon>Orchidaceae</taxon>
        <taxon>Apostasioideae</taxon>
        <taxon>Apostasia</taxon>
    </lineage>
</organism>
<dbReference type="GO" id="GO:0008168">
    <property type="term" value="F:methyltransferase activity"/>
    <property type="evidence" value="ECO:0007669"/>
    <property type="project" value="UniProtKB-KW"/>
</dbReference>